<dbReference type="SUPFAM" id="SSF52540">
    <property type="entry name" value="P-loop containing nucleoside triphosphate hydrolases"/>
    <property type="match status" value="1"/>
</dbReference>
<keyword evidence="2" id="KW-1185">Reference proteome</keyword>
<sequence length="133" mass="14891">MTNYAYQLFLERPFSELAAFASYADGLSPYGTHQGVKGLEFPRVMVVINDEEAGGFLFSYDKLLGVKEPTKTDRDNERDGKDNALARTRRLLYVTCSRAEKSLAIVVYTPHPALAKQNVVTAGWLQESEVEIL</sequence>
<reference evidence="1 2" key="1">
    <citation type="submission" date="2021-02" db="EMBL/GenBank/DDBJ databases">
        <authorList>
            <person name="Pothier F. J."/>
        </authorList>
    </citation>
    <scope>NUCLEOTIDE SEQUENCE [LARGE SCALE GENOMIC DNA]</scope>
    <source>
        <strain evidence="1 2">301</strain>
    </source>
</reference>
<dbReference type="RefSeq" id="WP_212583863.1">
    <property type="nucleotide sequence ID" value="NZ_CP062164.1"/>
</dbReference>
<proteinExistence type="predicted"/>
<evidence type="ECO:0008006" key="3">
    <source>
        <dbReference type="Google" id="ProtNLM"/>
    </source>
</evidence>
<protein>
    <recommendedName>
        <fullName evidence="3">UvrD-like helicase C-terminal domain-containing protein</fullName>
    </recommendedName>
</protein>
<dbReference type="EMBL" id="HG992338">
    <property type="protein sequence ID" value="CAE6775269.1"/>
    <property type="molecule type" value="Genomic_DNA"/>
</dbReference>
<name>A0ABM8RWL1_9XANT</name>
<organism evidence="1 2">
    <name type="scientific">Xanthomonas arboricola pv. corylina</name>
    <dbReference type="NCBI Taxonomy" id="487821"/>
    <lineage>
        <taxon>Bacteria</taxon>
        <taxon>Pseudomonadati</taxon>
        <taxon>Pseudomonadota</taxon>
        <taxon>Gammaproteobacteria</taxon>
        <taxon>Lysobacterales</taxon>
        <taxon>Lysobacteraceae</taxon>
        <taxon>Xanthomonas</taxon>
    </lineage>
</organism>
<dbReference type="Gene3D" id="3.40.50.300">
    <property type="entry name" value="P-loop containing nucleotide triphosphate hydrolases"/>
    <property type="match status" value="1"/>
</dbReference>
<accession>A0ABM8RWL1</accession>
<evidence type="ECO:0000313" key="2">
    <source>
        <dbReference type="Proteomes" id="UP000835287"/>
    </source>
</evidence>
<dbReference type="EMBL" id="HG992338">
    <property type="protein sequence ID" value="CAE6775290.1"/>
    <property type="molecule type" value="Genomic_DNA"/>
</dbReference>
<gene>
    <name evidence="1" type="ORF">XAC301_22580</name>
</gene>
<evidence type="ECO:0000313" key="1">
    <source>
        <dbReference type="EMBL" id="CAE6775269.1"/>
    </source>
</evidence>
<dbReference type="Proteomes" id="UP000835287">
    <property type="component" value="Chromosome"/>
</dbReference>
<dbReference type="InterPro" id="IPR027417">
    <property type="entry name" value="P-loop_NTPase"/>
</dbReference>